<keyword evidence="4" id="KW-1185">Reference proteome</keyword>
<keyword evidence="1" id="KW-0812">Transmembrane</keyword>
<feature type="domain" description="LiaF transmembrane" evidence="2">
    <location>
        <begin position="7"/>
        <end position="49"/>
    </location>
</feature>
<protein>
    <recommendedName>
        <fullName evidence="2">LiaF transmembrane domain-containing protein</fullName>
    </recommendedName>
</protein>
<dbReference type="Pfam" id="PF22570">
    <property type="entry name" value="LiaF-TM"/>
    <property type="match status" value="1"/>
</dbReference>
<dbReference type="RefSeq" id="WP_075074611.1">
    <property type="nucleotide sequence ID" value="NZ_DF967972.1"/>
</dbReference>
<evidence type="ECO:0000313" key="3">
    <source>
        <dbReference type="EMBL" id="GAP15431.1"/>
    </source>
</evidence>
<dbReference type="AlphaFoldDB" id="A0A0S7BCH2"/>
<reference evidence="3" key="1">
    <citation type="submission" date="2015-07" db="EMBL/GenBank/DDBJ databases">
        <title>Draft Genome Sequences of Anaerolinea thermolimosa IMO-1, Bellilinea caldifistulae GOMI-1, Leptolinea tardivitalis YMTK-2, Levilinea saccharolytica KIBI-1,Longilinea arvoryzae KOME-1, Previously Described as Members of the Anaerolineaceae (Chloroflexi).</title>
        <authorList>
            <person name="Sekiguchi Y."/>
            <person name="Ohashi A."/>
            <person name="Matsuura N."/>
            <person name="Tourlousse M.D."/>
        </authorList>
    </citation>
    <scope>NUCLEOTIDE SEQUENCE [LARGE SCALE GENOMIC DNA]</scope>
    <source>
        <strain evidence="3">KOME-1</strain>
    </source>
</reference>
<feature type="transmembrane region" description="Helical" evidence="1">
    <location>
        <begin position="34"/>
        <end position="54"/>
    </location>
</feature>
<evidence type="ECO:0000256" key="1">
    <source>
        <dbReference type="SAM" id="Phobius"/>
    </source>
</evidence>
<keyword evidence="1" id="KW-1133">Transmembrane helix</keyword>
<accession>A0A0S7BCH2</accession>
<name>A0A0S7BCH2_9CHLR</name>
<evidence type="ECO:0000313" key="4">
    <source>
        <dbReference type="Proteomes" id="UP000055060"/>
    </source>
</evidence>
<evidence type="ECO:0000259" key="2">
    <source>
        <dbReference type="Pfam" id="PF22570"/>
    </source>
</evidence>
<keyword evidence="1" id="KW-0472">Membrane</keyword>
<gene>
    <name evidence="3" type="ORF">LARV_03217</name>
</gene>
<proteinExistence type="predicted"/>
<dbReference type="EMBL" id="DF967972">
    <property type="protein sequence ID" value="GAP15431.1"/>
    <property type="molecule type" value="Genomic_DNA"/>
</dbReference>
<sequence length="265" mass="28832">MRRSSFFWGVVVLLAGLLLLLNTLNIFVFNFWPVFWAIFLILAGVWFLMGPRLYRRDWTEESISIPLEGASEAEVRFEHGAGRLNVNSANLPGELLSGTITGGVDKEIAHNGGILSAALSMQKVSFGIPFPSTDFKGFIWNLSVNRDLPMRLNFHTGAGETTLDLSDTQVKELRIETGASSTKVTLPAKAGATRVMAKAGMASLEFNVPQDVAARISLHTGISGSKVNTLRFPQNGDVYQSPDFDSAANKVDIEIEAGMGGIEIR</sequence>
<dbReference type="OrthoDB" id="163780at2"/>
<dbReference type="InterPro" id="IPR054331">
    <property type="entry name" value="LiaF_TM"/>
</dbReference>
<dbReference type="Proteomes" id="UP000055060">
    <property type="component" value="Unassembled WGS sequence"/>
</dbReference>
<organism evidence="3">
    <name type="scientific">Longilinea arvoryzae</name>
    <dbReference type="NCBI Taxonomy" id="360412"/>
    <lineage>
        <taxon>Bacteria</taxon>
        <taxon>Bacillati</taxon>
        <taxon>Chloroflexota</taxon>
        <taxon>Anaerolineae</taxon>
        <taxon>Anaerolineales</taxon>
        <taxon>Anaerolineaceae</taxon>
        <taxon>Longilinea</taxon>
    </lineage>
</organism>
<feature type="transmembrane region" description="Helical" evidence="1">
    <location>
        <begin position="7"/>
        <end position="28"/>
    </location>
</feature>
<dbReference type="STRING" id="360412.LARV_03217"/>